<evidence type="ECO:0000313" key="1">
    <source>
        <dbReference type="EMBL" id="MFD1707006.1"/>
    </source>
</evidence>
<dbReference type="Pfam" id="PF06338">
    <property type="entry name" value="ComK"/>
    <property type="match status" value="1"/>
</dbReference>
<sequence>MEMKEFYFIKRLTYVLIPIIVEHGYIYTKVIEGPRVFLVKLPPLQIIKNSMQHYGHGWEGANKAAKAALGKIDMPPVKICGKLGIYWFPSKSPYADDCIWFALDPIKDRIPITSKETKILFPFHQHVTVPLSLEQFTKRRIRTYDLKSIYEKRTEEESYFWPYMSGNDMPIVHESFQPYHATEEQIGDLDP</sequence>
<gene>
    <name evidence="1" type="ORF">ACFSCZ_09710</name>
</gene>
<dbReference type="Proteomes" id="UP001597301">
    <property type="component" value="Unassembled WGS sequence"/>
</dbReference>
<name>A0ABW4KJP7_9BACI</name>
<reference evidence="2" key="1">
    <citation type="journal article" date="2019" name="Int. J. Syst. Evol. Microbiol.">
        <title>The Global Catalogue of Microorganisms (GCM) 10K type strain sequencing project: providing services to taxonomists for standard genome sequencing and annotation.</title>
        <authorList>
            <consortium name="The Broad Institute Genomics Platform"/>
            <consortium name="The Broad Institute Genome Sequencing Center for Infectious Disease"/>
            <person name="Wu L."/>
            <person name="Ma J."/>
        </authorList>
    </citation>
    <scope>NUCLEOTIDE SEQUENCE [LARGE SCALE GENOMIC DNA]</scope>
    <source>
        <strain evidence="2">CGMCC 1.12295</strain>
    </source>
</reference>
<comment type="caution">
    <text evidence="1">The sequence shown here is derived from an EMBL/GenBank/DDBJ whole genome shotgun (WGS) entry which is preliminary data.</text>
</comment>
<keyword evidence="2" id="KW-1185">Reference proteome</keyword>
<dbReference type="EMBL" id="JBHUEO010000025">
    <property type="protein sequence ID" value="MFD1707006.1"/>
    <property type="molecule type" value="Genomic_DNA"/>
</dbReference>
<protein>
    <submittedName>
        <fullName evidence="1">Competence protein ComK</fullName>
    </submittedName>
</protein>
<accession>A0ABW4KJP7</accession>
<proteinExistence type="predicted"/>
<organism evidence="1 2">
    <name type="scientific">Siminovitchia sediminis</name>
    <dbReference type="NCBI Taxonomy" id="1274353"/>
    <lineage>
        <taxon>Bacteria</taxon>
        <taxon>Bacillati</taxon>
        <taxon>Bacillota</taxon>
        <taxon>Bacilli</taxon>
        <taxon>Bacillales</taxon>
        <taxon>Bacillaceae</taxon>
        <taxon>Siminovitchia</taxon>
    </lineage>
</organism>
<dbReference type="RefSeq" id="WP_380773731.1">
    <property type="nucleotide sequence ID" value="NZ_JBHUEO010000025.1"/>
</dbReference>
<evidence type="ECO:0000313" key="2">
    <source>
        <dbReference type="Proteomes" id="UP001597301"/>
    </source>
</evidence>
<dbReference type="InterPro" id="IPR010461">
    <property type="entry name" value="ComK"/>
</dbReference>